<evidence type="ECO:0000313" key="2">
    <source>
        <dbReference type="Proteomes" id="UP000198862"/>
    </source>
</evidence>
<dbReference type="Proteomes" id="UP000198862">
    <property type="component" value="Unassembled WGS sequence"/>
</dbReference>
<accession>A0A1I1E1Z1</accession>
<dbReference type="AlphaFoldDB" id="A0A1I1E1Z1"/>
<dbReference type="RefSeq" id="WP_091978879.1">
    <property type="nucleotide sequence ID" value="NZ_FOLO01000001.1"/>
</dbReference>
<gene>
    <name evidence="1" type="ORF">SAMN02745724_00170</name>
</gene>
<dbReference type="OrthoDB" id="6288569at2"/>
<dbReference type="EMBL" id="FOLO01000001">
    <property type="protein sequence ID" value="SFB81077.1"/>
    <property type="molecule type" value="Genomic_DNA"/>
</dbReference>
<dbReference type="Pfam" id="PF11281">
    <property type="entry name" value="DUF3083"/>
    <property type="match status" value="1"/>
</dbReference>
<organism evidence="1 2">
    <name type="scientific">Pseudoalteromonas denitrificans DSM 6059</name>
    <dbReference type="NCBI Taxonomy" id="1123010"/>
    <lineage>
        <taxon>Bacteria</taxon>
        <taxon>Pseudomonadati</taxon>
        <taxon>Pseudomonadota</taxon>
        <taxon>Gammaproteobacteria</taxon>
        <taxon>Alteromonadales</taxon>
        <taxon>Pseudoalteromonadaceae</taxon>
        <taxon>Pseudoalteromonas</taxon>
    </lineage>
</organism>
<reference evidence="1 2" key="1">
    <citation type="submission" date="2016-10" db="EMBL/GenBank/DDBJ databases">
        <authorList>
            <person name="de Groot N.N."/>
        </authorList>
    </citation>
    <scope>NUCLEOTIDE SEQUENCE [LARGE SCALE GENOMIC DNA]</scope>
    <source>
        <strain evidence="1 2">DSM 6059</strain>
    </source>
</reference>
<sequence>MSIRRHRSKVSKVYLPSNSRYNQFLLAEFKITDDLLERFETNDSSDKLKPWQAFYQKFSEQLFTVCEETDIDNVHFIANDKLPRVRFNQEIRYWETDQQMLIFYNPEYHQSYKSHFDGAVRAKKISLLFLASGDSIRTSAASYHAKVRKTLTKLLSEVGVDASAVRLRDHQHLTYDLFAKDKGTEGSNGHTLRLIKNRYKATEVNLPEQNDTMSYVVASMPVSRRLLKRGKVNLVGEQNYGNFYQMLSDACVNSAHHYNLKNGAFIANGLTPIIRNSSNKPEQRVGELQMLGFDPVKPKNEFYCNWNDDHLVDYVQIIFAATQADIEDKGFAKFMETVDKSLRMMAKELEMTPDHEEIAIRFHQHLAYHFDQA</sequence>
<protein>
    <recommendedName>
        <fullName evidence="3">DUF3083 domain-containing protein</fullName>
    </recommendedName>
</protein>
<dbReference type="STRING" id="1123010.SAMN02745724_00170"/>
<name>A0A1I1E1Z1_9GAMM</name>
<evidence type="ECO:0000313" key="1">
    <source>
        <dbReference type="EMBL" id="SFB81077.1"/>
    </source>
</evidence>
<evidence type="ECO:0008006" key="3">
    <source>
        <dbReference type="Google" id="ProtNLM"/>
    </source>
</evidence>
<keyword evidence="2" id="KW-1185">Reference proteome</keyword>
<proteinExistence type="predicted"/>
<dbReference type="InterPro" id="IPR021433">
    <property type="entry name" value="DUF3083"/>
</dbReference>